<keyword evidence="3" id="KW-1185">Reference proteome</keyword>
<gene>
    <name evidence="2" type="ORF">R1flu_028211</name>
</gene>
<proteinExistence type="predicted"/>
<feature type="region of interest" description="Disordered" evidence="1">
    <location>
        <begin position="1"/>
        <end position="51"/>
    </location>
</feature>
<evidence type="ECO:0000313" key="2">
    <source>
        <dbReference type="EMBL" id="KAL2609638.1"/>
    </source>
</evidence>
<dbReference type="AlphaFoldDB" id="A0ABD1XL13"/>
<reference evidence="2 3" key="1">
    <citation type="submission" date="2024-09" db="EMBL/GenBank/DDBJ databases">
        <title>Chromosome-scale assembly of Riccia fluitans.</title>
        <authorList>
            <person name="Paukszto L."/>
            <person name="Sawicki J."/>
            <person name="Karawczyk K."/>
            <person name="Piernik-Szablinska J."/>
            <person name="Szczecinska M."/>
            <person name="Mazdziarz M."/>
        </authorList>
    </citation>
    <scope>NUCLEOTIDE SEQUENCE [LARGE SCALE GENOMIC DNA]</scope>
    <source>
        <strain evidence="2">Rf_01</strain>
        <tissue evidence="2">Aerial parts of the thallus</tissue>
    </source>
</reference>
<protein>
    <submittedName>
        <fullName evidence="2">Uncharacterized protein</fullName>
    </submittedName>
</protein>
<feature type="compositionally biased region" description="Polar residues" evidence="1">
    <location>
        <begin position="12"/>
        <end position="21"/>
    </location>
</feature>
<dbReference type="Proteomes" id="UP001605036">
    <property type="component" value="Unassembled WGS sequence"/>
</dbReference>
<evidence type="ECO:0000313" key="3">
    <source>
        <dbReference type="Proteomes" id="UP001605036"/>
    </source>
</evidence>
<accession>A0ABD1XL13</accession>
<evidence type="ECO:0000256" key="1">
    <source>
        <dbReference type="SAM" id="MobiDB-lite"/>
    </source>
</evidence>
<sequence>MMAEGSVRPGNFLSTAGSSRPSPSPQLPKVQDAASPARWRQESSENIACIRPTPAPHSFSLVGVADFREPWPRSMFDLIPACMRFRASSLLCNGSLI</sequence>
<organism evidence="2 3">
    <name type="scientific">Riccia fluitans</name>
    <dbReference type="NCBI Taxonomy" id="41844"/>
    <lineage>
        <taxon>Eukaryota</taxon>
        <taxon>Viridiplantae</taxon>
        <taxon>Streptophyta</taxon>
        <taxon>Embryophyta</taxon>
        <taxon>Marchantiophyta</taxon>
        <taxon>Marchantiopsida</taxon>
        <taxon>Marchantiidae</taxon>
        <taxon>Marchantiales</taxon>
        <taxon>Ricciaceae</taxon>
        <taxon>Riccia</taxon>
    </lineage>
</organism>
<name>A0ABD1XL13_9MARC</name>
<comment type="caution">
    <text evidence="2">The sequence shown here is derived from an EMBL/GenBank/DDBJ whole genome shotgun (WGS) entry which is preliminary data.</text>
</comment>
<dbReference type="EMBL" id="JBHFFA010000008">
    <property type="protein sequence ID" value="KAL2609638.1"/>
    <property type="molecule type" value="Genomic_DNA"/>
</dbReference>